<feature type="non-terminal residue" evidence="1">
    <location>
        <position position="1"/>
    </location>
</feature>
<reference evidence="1" key="2">
    <citation type="journal article" date="2016" name="Fungal Biol.">
        <title>Ochratoxin A production by Penicillium thymicola.</title>
        <authorList>
            <person name="Nguyen H.D.T."/>
            <person name="McMullin D.R."/>
            <person name="Ponomareva E."/>
            <person name="Riley R."/>
            <person name="Pomraning K.R."/>
            <person name="Baker S.E."/>
            <person name="Seifert K.A."/>
        </authorList>
    </citation>
    <scope>NUCLEOTIDE SEQUENCE</scope>
    <source>
        <strain evidence="1">DAOM 180753</strain>
    </source>
</reference>
<comment type="caution">
    <text evidence="1">The sequence shown here is derived from an EMBL/GenBank/DDBJ whole genome shotgun (WGS) entry which is preliminary data.</text>
</comment>
<dbReference type="Proteomes" id="UP001227192">
    <property type="component" value="Unassembled WGS sequence"/>
</dbReference>
<protein>
    <submittedName>
        <fullName evidence="1">Uncharacterized protein</fullName>
    </submittedName>
</protein>
<proteinExistence type="predicted"/>
<dbReference type="AlphaFoldDB" id="A0AAI9X5X7"/>
<evidence type="ECO:0000313" key="1">
    <source>
        <dbReference type="EMBL" id="KAJ9485025.1"/>
    </source>
</evidence>
<sequence>LFRSPGSPLSACRFSRLDPNIYPIITYTIRFIVLRICVRNRGRKGERASSTPLTTYVEVICEARRPVRYDSGKLKWSPRRLVRCVVAT</sequence>
<gene>
    <name evidence="1" type="ORF">VN97_g8331</name>
</gene>
<keyword evidence="2" id="KW-1185">Reference proteome</keyword>
<name>A0AAI9X5X7_PENTH</name>
<accession>A0AAI9X5X7</accession>
<dbReference type="EMBL" id="LACB01000294">
    <property type="protein sequence ID" value="KAJ9485025.1"/>
    <property type="molecule type" value="Genomic_DNA"/>
</dbReference>
<organism evidence="1 2">
    <name type="scientific">Penicillium thymicola</name>
    <dbReference type="NCBI Taxonomy" id="293382"/>
    <lineage>
        <taxon>Eukaryota</taxon>
        <taxon>Fungi</taxon>
        <taxon>Dikarya</taxon>
        <taxon>Ascomycota</taxon>
        <taxon>Pezizomycotina</taxon>
        <taxon>Eurotiomycetes</taxon>
        <taxon>Eurotiomycetidae</taxon>
        <taxon>Eurotiales</taxon>
        <taxon>Aspergillaceae</taxon>
        <taxon>Penicillium</taxon>
    </lineage>
</organism>
<reference evidence="1" key="1">
    <citation type="submission" date="2015-06" db="EMBL/GenBank/DDBJ databases">
        <authorList>
            <person name="Nguyen H."/>
        </authorList>
    </citation>
    <scope>NUCLEOTIDE SEQUENCE</scope>
    <source>
        <strain evidence="1">DAOM 180753</strain>
    </source>
</reference>
<evidence type="ECO:0000313" key="2">
    <source>
        <dbReference type="Proteomes" id="UP001227192"/>
    </source>
</evidence>